<feature type="non-terminal residue" evidence="2">
    <location>
        <position position="1"/>
    </location>
</feature>
<dbReference type="PANTHER" id="PTHR45912:SF3">
    <property type="entry name" value="CILIA- AND FLAGELLA-ASSOCIATED PROTEIN 47"/>
    <property type="match status" value="1"/>
</dbReference>
<evidence type="ECO:0000313" key="3">
    <source>
        <dbReference type="Proteomes" id="UP001469553"/>
    </source>
</evidence>
<organism evidence="2 3">
    <name type="scientific">Ameca splendens</name>
    <dbReference type="NCBI Taxonomy" id="208324"/>
    <lineage>
        <taxon>Eukaryota</taxon>
        <taxon>Metazoa</taxon>
        <taxon>Chordata</taxon>
        <taxon>Craniata</taxon>
        <taxon>Vertebrata</taxon>
        <taxon>Euteleostomi</taxon>
        <taxon>Actinopterygii</taxon>
        <taxon>Neopterygii</taxon>
        <taxon>Teleostei</taxon>
        <taxon>Neoteleostei</taxon>
        <taxon>Acanthomorphata</taxon>
        <taxon>Ovalentaria</taxon>
        <taxon>Atherinomorphae</taxon>
        <taxon>Cyprinodontiformes</taxon>
        <taxon>Goodeidae</taxon>
        <taxon>Ameca</taxon>
    </lineage>
</organism>
<protein>
    <recommendedName>
        <fullName evidence="1">MSP domain-containing protein</fullName>
    </recommendedName>
</protein>
<evidence type="ECO:0000313" key="2">
    <source>
        <dbReference type="EMBL" id="MEQ2289263.1"/>
    </source>
</evidence>
<sequence>SSGILVVQSLPGKIWEFPFILISTRPQADDVIWIETTELGRTSAVSFRLTSTTRRSKSFKATFLPGSSTEFTVTPTSGMLPPADTAGALISVSFTPTASCKRHRARLAVQAADLQWIYDVRGKTSQDSLLLHKSSTKDSFLASLQRTST</sequence>
<dbReference type="PANTHER" id="PTHR45912">
    <property type="entry name" value="CILIA- AND FLAGELLA-ASSOCIATED PROTEIN 47"/>
    <property type="match status" value="1"/>
</dbReference>
<dbReference type="PROSITE" id="PS50202">
    <property type="entry name" value="MSP"/>
    <property type="match status" value="1"/>
</dbReference>
<dbReference type="Gene3D" id="2.60.40.10">
    <property type="entry name" value="Immunoglobulins"/>
    <property type="match status" value="1"/>
</dbReference>
<dbReference type="Proteomes" id="UP001469553">
    <property type="component" value="Unassembled WGS sequence"/>
</dbReference>
<name>A0ABV0Y6S3_9TELE</name>
<gene>
    <name evidence="2" type="ORF">AMECASPLE_031186</name>
</gene>
<accession>A0ABV0Y6S3</accession>
<keyword evidence="3" id="KW-1185">Reference proteome</keyword>
<evidence type="ECO:0000259" key="1">
    <source>
        <dbReference type="PROSITE" id="PS50202"/>
    </source>
</evidence>
<dbReference type="InterPro" id="IPR013783">
    <property type="entry name" value="Ig-like_fold"/>
</dbReference>
<comment type="caution">
    <text evidence="2">The sequence shown here is derived from an EMBL/GenBank/DDBJ whole genome shotgun (WGS) entry which is preliminary data.</text>
</comment>
<dbReference type="InterPro" id="IPR000535">
    <property type="entry name" value="MSP_dom"/>
</dbReference>
<proteinExistence type="predicted"/>
<reference evidence="2 3" key="1">
    <citation type="submission" date="2021-06" db="EMBL/GenBank/DDBJ databases">
        <authorList>
            <person name="Palmer J.M."/>
        </authorList>
    </citation>
    <scope>NUCLEOTIDE SEQUENCE [LARGE SCALE GENOMIC DNA]</scope>
    <source>
        <strain evidence="2 3">AS_MEX2019</strain>
        <tissue evidence="2">Muscle</tissue>
    </source>
</reference>
<feature type="domain" description="MSP" evidence="1">
    <location>
        <begin position="21"/>
        <end position="149"/>
    </location>
</feature>
<dbReference type="EMBL" id="JAHRIP010022646">
    <property type="protein sequence ID" value="MEQ2289263.1"/>
    <property type="molecule type" value="Genomic_DNA"/>
</dbReference>